<dbReference type="RefSeq" id="XP_028527243.1">
    <property type="nucleotide sequence ID" value="XM_028670496.1"/>
</dbReference>
<dbReference type="Proteomes" id="UP000220797">
    <property type="component" value="Unassembled WGS sequence"/>
</dbReference>
<dbReference type="GeneID" id="39730341"/>
<dbReference type="OMA" id="NDLPVMW"/>
<feature type="coiled-coil region" evidence="1">
    <location>
        <begin position="387"/>
        <end position="452"/>
    </location>
</feature>
<protein>
    <recommendedName>
        <fullName evidence="4">WD repeat-containing protein</fullName>
    </recommendedName>
</protein>
<gene>
    <name evidence="2" type="ORF">PGAL8A_00181400</name>
</gene>
<evidence type="ECO:0000256" key="1">
    <source>
        <dbReference type="SAM" id="Coils"/>
    </source>
</evidence>
<proteinExistence type="predicted"/>
<organism evidence="2 3">
    <name type="scientific">Plasmodium gallinaceum</name>
    <dbReference type="NCBI Taxonomy" id="5849"/>
    <lineage>
        <taxon>Eukaryota</taxon>
        <taxon>Sar</taxon>
        <taxon>Alveolata</taxon>
        <taxon>Apicomplexa</taxon>
        <taxon>Aconoidasida</taxon>
        <taxon>Haemosporida</taxon>
        <taxon>Plasmodiidae</taxon>
        <taxon>Plasmodium</taxon>
        <taxon>Plasmodium (Haemamoeba)</taxon>
    </lineage>
</organism>
<keyword evidence="1" id="KW-0175">Coiled coil</keyword>
<dbReference type="Gene3D" id="2.130.10.10">
    <property type="entry name" value="YVTN repeat-like/Quinoprotein amine dehydrogenase"/>
    <property type="match status" value="1"/>
</dbReference>
<dbReference type="SUPFAM" id="SSF50998">
    <property type="entry name" value="Quinoprotein alcohol dehydrogenase-like"/>
    <property type="match status" value="1"/>
</dbReference>
<reference evidence="2" key="1">
    <citation type="submission" date="2015-04" db="EMBL/GenBank/DDBJ databases">
        <authorList>
            <consortium name="Pathogen Informatics"/>
        </authorList>
    </citation>
    <scope>NUCLEOTIDE SEQUENCE [LARGE SCALE GENOMIC DNA]</scope>
    <source>
        <strain evidence="2">8A</strain>
    </source>
</reference>
<dbReference type="AlphaFoldDB" id="A0A1J1GQ78"/>
<sequence length="759" mass="90746">MQIITSDKIGLLQYIQCKTKSSINEQNLEADLKRRINHITWSGGYGGYEESEITLCRSNGLVESFEFYQNEENPYIDDTPSLSFITCNNCIYTKMLNHHHNLIYDDLLNKNKKMYTNYLNFMPNYENEKIDGIYEDYLLNDRLLVTVSNTGHVQILNWKNDSSLKYHLDKTEEMKNKNDKKKKVELYFKNYKRDVLDKIHFKIIEDKDNNIIMSENEYKNIIMENICKEYHYNNMISKKSILQSYILSKPIDAVCVNELLTNRLAIGGYKNCLKVFDLFTGKYLWKSKGLGMSLLNLNCETLIKSINFLNDINVNILCAGTYNHKIILYDIRCQNKPVYIYDHYKNKNVTKDKYNYFNDNYYESDLVFTSICSNSYIINEQYKNTNENSHKIKNEEKKENIKEKKEKNEYITEDLYLKFNTHELALKNLEILKRLQKERNVQKEKKKIKIKKDKKVEKKSVEKLMKGEYDNNYFLKVKKNGINKKKKINKKEEEEEEENKNSNKKIKNEDIIIYRKKENLKYYFIKKFANKDSQIIFVSDNYGNVYQFEIATGNKLLNYIYIKKCAEKNIKYKKKSNNYLIKNREKLYAFYKDYQQKNKTHMRNDLPPMWAKKNFDQFLITLVKKFKIHNGAISSLSLHKEGKVLCSVSYERFLSILNIESKKIIKRIHVGHILTNCMFHSQCFNENQDETKQIEEYECESWENSSTFSDDYFNENEKNKKKNLKCEMVKKNILNDEELFDGELFDEEKEESNHFEYSD</sequence>
<dbReference type="InterPro" id="IPR037379">
    <property type="entry name" value="WDR74/Nsa1"/>
</dbReference>
<dbReference type="GO" id="GO:0005730">
    <property type="term" value="C:nucleolus"/>
    <property type="evidence" value="ECO:0007669"/>
    <property type="project" value="InterPro"/>
</dbReference>
<dbReference type="InterPro" id="IPR001680">
    <property type="entry name" value="WD40_rpt"/>
</dbReference>
<dbReference type="SMART" id="SM00320">
    <property type="entry name" value="WD40"/>
    <property type="match status" value="2"/>
</dbReference>
<keyword evidence="3" id="KW-1185">Reference proteome</keyword>
<evidence type="ECO:0000313" key="2">
    <source>
        <dbReference type="EMBL" id="CRG94422.1"/>
    </source>
</evidence>
<dbReference type="EMBL" id="CVMV01000023">
    <property type="protein sequence ID" value="CRG94422.1"/>
    <property type="molecule type" value="Genomic_DNA"/>
</dbReference>
<dbReference type="PANTHER" id="PTHR16038:SF4">
    <property type="entry name" value="WD REPEAT-CONTAINING PROTEIN 74"/>
    <property type="match status" value="1"/>
</dbReference>
<evidence type="ECO:0000313" key="3">
    <source>
        <dbReference type="Proteomes" id="UP000220797"/>
    </source>
</evidence>
<dbReference type="InterPro" id="IPR011047">
    <property type="entry name" value="Quinoprotein_ADH-like_sf"/>
</dbReference>
<dbReference type="GO" id="GO:0042273">
    <property type="term" value="P:ribosomal large subunit biogenesis"/>
    <property type="evidence" value="ECO:0007669"/>
    <property type="project" value="InterPro"/>
</dbReference>
<dbReference type="PANTHER" id="PTHR16038">
    <property type="entry name" value="NOP SEVEN ASSOCIATED PROTEIN 1"/>
    <property type="match status" value="1"/>
</dbReference>
<feature type="coiled-coil region" evidence="1">
    <location>
        <begin position="478"/>
        <end position="510"/>
    </location>
</feature>
<accession>A0A1J1GQ78</accession>
<name>A0A1J1GQ78_PLAGA</name>
<comment type="caution">
    <text evidence="2">The sequence shown here is derived from an EMBL/GenBank/DDBJ whole genome shotgun (WGS) entry which is preliminary data.</text>
</comment>
<evidence type="ECO:0008006" key="4">
    <source>
        <dbReference type="Google" id="ProtNLM"/>
    </source>
</evidence>
<dbReference type="InterPro" id="IPR015943">
    <property type="entry name" value="WD40/YVTN_repeat-like_dom_sf"/>
</dbReference>
<dbReference type="OrthoDB" id="18388at2759"/>
<dbReference type="GO" id="GO:0030687">
    <property type="term" value="C:preribosome, large subunit precursor"/>
    <property type="evidence" value="ECO:0007669"/>
    <property type="project" value="TreeGrafter"/>
</dbReference>
<dbReference type="VEuPathDB" id="PlasmoDB:PGAL8A_00181400"/>